<dbReference type="InterPro" id="IPR012675">
    <property type="entry name" value="Beta-grasp_dom_sf"/>
</dbReference>
<dbReference type="NCBIfam" id="TIGR01683">
    <property type="entry name" value="thiS"/>
    <property type="match status" value="1"/>
</dbReference>
<keyword evidence="2" id="KW-1185">Reference proteome</keyword>
<dbReference type="PANTHER" id="PTHR34472:SF1">
    <property type="entry name" value="SULFUR CARRIER PROTEIN THIS"/>
    <property type="match status" value="1"/>
</dbReference>
<evidence type="ECO:0000313" key="1">
    <source>
        <dbReference type="EMBL" id="KJD43399.1"/>
    </source>
</evidence>
<dbReference type="OrthoDB" id="9798559at2"/>
<evidence type="ECO:0000313" key="2">
    <source>
        <dbReference type="Proteomes" id="UP000032534"/>
    </source>
</evidence>
<gene>
    <name evidence="1" type="ORF">QD47_22675</name>
</gene>
<name>A0A0D7WWQ5_9BACL</name>
<dbReference type="Proteomes" id="UP000032534">
    <property type="component" value="Unassembled WGS sequence"/>
</dbReference>
<dbReference type="InterPro" id="IPR010035">
    <property type="entry name" value="Thi_S"/>
</dbReference>
<dbReference type="RefSeq" id="WP_044648260.1">
    <property type="nucleotide sequence ID" value="NZ_JTHP01000058.1"/>
</dbReference>
<dbReference type="InterPro" id="IPR003749">
    <property type="entry name" value="ThiS/MoaD-like"/>
</dbReference>
<reference evidence="1 2" key="1">
    <citation type="submission" date="2014-11" db="EMBL/GenBank/DDBJ databases">
        <title>Draft Genome Sequences of Paenibacillus polymyxa NRRL B-30509 and Paenibacillus terrae NRRL B-30644, Strains from a Poultry Environment that Produce Tridecaptin A and Paenicidins.</title>
        <authorList>
            <person name="van Belkum M.J."/>
            <person name="Lohans C.T."/>
            <person name="Vederas J.C."/>
        </authorList>
    </citation>
    <scope>NUCLEOTIDE SEQUENCE [LARGE SCALE GENOMIC DNA]</scope>
    <source>
        <strain evidence="1 2">NRRL B-30644</strain>
    </source>
</reference>
<dbReference type="Pfam" id="PF02597">
    <property type="entry name" value="ThiS"/>
    <property type="match status" value="1"/>
</dbReference>
<dbReference type="Gene3D" id="3.10.20.30">
    <property type="match status" value="1"/>
</dbReference>
<dbReference type="AlphaFoldDB" id="A0A0D7WWQ5"/>
<protein>
    <submittedName>
        <fullName evidence="1">Thiamine biosynthesis protein ThiS</fullName>
    </submittedName>
</protein>
<accession>A0A0D7WWQ5</accession>
<dbReference type="CDD" id="cd00565">
    <property type="entry name" value="Ubl_ThiS"/>
    <property type="match status" value="1"/>
</dbReference>
<proteinExistence type="predicted"/>
<dbReference type="InterPro" id="IPR016155">
    <property type="entry name" value="Mopterin_synth/thiamin_S_b"/>
</dbReference>
<dbReference type="EMBL" id="JTHP01000058">
    <property type="protein sequence ID" value="KJD43399.1"/>
    <property type="molecule type" value="Genomic_DNA"/>
</dbReference>
<sequence>MKLTINGQNMTFSNRIIHVDQLLKELDLKVKTVVVELNRHILTREDHDEAVLKDGDRLEIVHFVGGG</sequence>
<dbReference type="PATRIC" id="fig|159743.3.peg.5041"/>
<dbReference type="SUPFAM" id="SSF54285">
    <property type="entry name" value="MoaD/ThiS"/>
    <property type="match status" value="1"/>
</dbReference>
<dbReference type="PANTHER" id="PTHR34472">
    <property type="entry name" value="SULFUR CARRIER PROTEIN THIS"/>
    <property type="match status" value="1"/>
</dbReference>
<comment type="caution">
    <text evidence="1">The sequence shown here is derived from an EMBL/GenBank/DDBJ whole genome shotgun (WGS) entry which is preliminary data.</text>
</comment>
<organism evidence="1 2">
    <name type="scientific">Paenibacillus terrae</name>
    <dbReference type="NCBI Taxonomy" id="159743"/>
    <lineage>
        <taxon>Bacteria</taxon>
        <taxon>Bacillati</taxon>
        <taxon>Bacillota</taxon>
        <taxon>Bacilli</taxon>
        <taxon>Bacillales</taxon>
        <taxon>Paenibacillaceae</taxon>
        <taxon>Paenibacillus</taxon>
    </lineage>
</organism>